<dbReference type="AlphaFoldDB" id="A0A1Y3ALU5"/>
<dbReference type="OrthoDB" id="10008965at2759"/>
<evidence type="ECO:0000313" key="2">
    <source>
        <dbReference type="Proteomes" id="UP000194236"/>
    </source>
</evidence>
<protein>
    <submittedName>
        <fullName evidence="1">Uncharacterized protein</fullName>
    </submittedName>
</protein>
<gene>
    <name evidence="1" type="ORF">BLA29_011201</name>
</gene>
<evidence type="ECO:0000313" key="1">
    <source>
        <dbReference type="EMBL" id="OTF69421.1"/>
    </source>
</evidence>
<dbReference type="Proteomes" id="UP000194236">
    <property type="component" value="Unassembled WGS sequence"/>
</dbReference>
<dbReference type="EMBL" id="MUJZ01070627">
    <property type="protein sequence ID" value="OTF69421.1"/>
    <property type="molecule type" value="Genomic_DNA"/>
</dbReference>
<accession>A0A1Y3ALU5</accession>
<sequence length="90" mass="10340">MDNAIDRNNWIEAYELGVYGDCHPDLTVQMIRMLKLHLQLIPDNGSIDGEILKKINELKQAIKCTNLYGDDLYRIFLSIINDLQIPSSFS</sequence>
<proteinExistence type="predicted"/>
<reference evidence="1 2" key="1">
    <citation type="submission" date="2017-03" db="EMBL/GenBank/DDBJ databases">
        <title>Genome Survey of Euroglyphus maynei.</title>
        <authorList>
            <person name="Arlian L.G."/>
            <person name="Morgan M.S."/>
            <person name="Rider S.D."/>
        </authorList>
    </citation>
    <scope>NUCLEOTIDE SEQUENCE [LARGE SCALE GENOMIC DNA]</scope>
    <source>
        <strain evidence="1">Arlian Lab</strain>
        <tissue evidence="1">Whole body</tissue>
    </source>
</reference>
<keyword evidence="2" id="KW-1185">Reference proteome</keyword>
<organism evidence="1 2">
    <name type="scientific">Euroglyphus maynei</name>
    <name type="common">Mayne's house dust mite</name>
    <dbReference type="NCBI Taxonomy" id="6958"/>
    <lineage>
        <taxon>Eukaryota</taxon>
        <taxon>Metazoa</taxon>
        <taxon>Ecdysozoa</taxon>
        <taxon>Arthropoda</taxon>
        <taxon>Chelicerata</taxon>
        <taxon>Arachnida</taxon>
        <taxon>Acari</taxon>
        <taxon>Acariformes</taxon>
        <taxon>Sarcoptiformes</taxon>
        <taxon>Astigmata</taxon>
        <taxon>Psoroptidia</taxon>
        <taxon>Analgoidea</taxon>
        <taxon>Pyroglyphidae</taxon>
        <taxon>Pyroglyphinae</taxon>
        <taxon>Euroglyphus</taxon>
    </lineage>
</organism>
<name>A0A1Y3ALU5_EURMA</name>
<comment type="caution">
    <text evidence="1">The sequence shown here is derived from an EMBL/GenBank/DDBJ whole genome shotgun (WGS) entry which is preliminary data.</text>
</comment>